<keyword evidence="1" id="KW-1133">Transmembrane helix</keyword>
<organism evidence="2 3">
    <name type="scientific">Roseivirga seohaensis subsp. aquiponti</name>
    <dbReference type="NCBI Taxonomy" id="1566026"/>
    <lineage>
        <taxon>Bacteria</taxon>
        <taxon>Pseudomonadati</taxon>
        <taxon>Bacteroidota</taxon>
        <taxon>Cytophagia</taxon>
        <taxon>Cytophagales</taxon>
        <taxon>Roseivirgaceae</taxon>
        <taxon>Roseivirga</taxon>
    </lineage>
</organism>
<reference evidence="3" key="1">
    <citation type="submission" date="2014-11" db="EMBL/GenBank/DDBJ databases">
        <title>Genome sequencing of Roseivirga sp. D-25.</title>
        <authorList>
            <person name="Selvaratnam C."/>
            <person name="Thevarajoo S."/>
            <person name="Goh K.M."/>
            <person name="Eee R."/>
            <person name="Chan K.-G."/>
            <person name="Chong C.S."/>
        </authorList>
    </citation>
    <scope>NUCLEOTIDE SEQUENCE [LARGE SCALE GENOMIC DNA]</scope>
    <source>
        <strain evidence="3">D-25</strain>
    </source>
</reference>
<keyword evidence="3" id="KW-1185">Reference proteome</keyword>
<dbReference type="Proteomes" id="UP000036908">
    <property type="component" value="Unassembled WGS sequence"/>
</dbReference>
<evidence type="ECO:0000313" key="3">
    <source>
        <dbReference type="Proteomes" id="UP000036908"/>
    </source>
</evidence>
<protein>
    <submittedName>
        <fullName evidence="2">Uncharacterized protein</fullName>
    </submittedName>
</protein>
<dbReference type="AlphaFoldDB" id="A0A0L8AHE8"/>
<gene>
    <name evidence="2" type="ORF">OB69_15920</name>
</gene>
<feature type="transmembrane region" description="Helical" evidence="1">
    <location>
        <begin position="6"/>
        <end position="23"/>
    </location>
</feature>
<dbReference type="RefSeq" id="WP_053224736.1">
    <property type="nucleotide sequence ID" value="NZ_JSVA01000018.1"/>
</dbReference>
<evidence type="ECO:0000313" key="2">
    <source>
        <dbReference type="EMBL" id="KOF01823.1"/>
    </source>
</evidence>
<accession>A0A0L8AHE8</accession>
<proteinExistence type="predicted"/>
<evidence type="ECO:0000256" key="1">
    <source>
        <dbReference type="SAM" id="Phobius"/>
    </source>
</evidence>
<sequence length="192" mass="22202">MSLTKILTVVIFIGAIAFGYFLYDSINSTIQKAKEIERVENSVKAKLELIRDAQVAYQVTYGDYADTWEKLISYVDSGKIWLIQRTETIETKAYGEEISTFTYDTLGFRTVKDSLFKMPNFNPMNLPRLPHAPDKFFSLYAKDSVRSGVNVDYIEVVDTYPFDRTRTEDNEIKNRRPLRFGSRTEITTSGNW</sequence>
<dbReference type="OrthoDB" id="1466422at2"/>
<comment type="caution">
    <text evidence="2">The sequence shown here is derived from an EMBL/GenBank/DDBJ whole genome shotgun (WGS) entry which is preliminary data.</text>
</comment>
<keyword evidence="1" id="KW-0812">Transmembrane</keyword>
<name>A0A0L8AHE8_9BACT</name>
<dbReference type="EMBL" id="JSVA01000018">
    <property type="protein sequence ID" value="KOF01823.1"/>
    <property type="molecule type" value="Genomic_DNA"/>
</dbReference>
<dbReference type="PATRIC" id="fig|1566026.4.peg.1503"/>
<keyword evidence="1" id="KW-0472">Membrane</keyword>